<dbReference type="Pfam" id="PF13649">
    <property type="entry name" value="Methyltransf_25"/>
    <property type="match status" value="1"/>
</dbReference>
<feature type="domain" description="Methyltransferase" evidence="1">
    <location>
        <begin position="357"/>
        <end position="448"/>
    </location>
</feature>
<evidence type="ECO:0000313" key="3">
    <source>
        <dbReference type="Proteomes" id="UP000185696"/>
    </source>
</evidence>
<accession>A0A7Z0WQ82</accession>
<dbReference type="AlphaFoldDB" id="A0A7Z0WQ82"/>
<protein>
    <recommendedName>
        <fullName evidence="1">Methyltransferase domain-containing protein</fullName>
    </recommendedName>
</protein>
<dbReference type="SUPFAM" id="SSF109854">
    <property type="entry name" value="DinB/YfiT-like putative metalloenzymes"/>
    <property type="match status" value="1"/>
</dbReference>
<dbReference type="EMBL" id="MSIF01000002">
    <property type="protein sequence ID" value="OLF12944.1"/>
    <property type="molecule type" value="Genomic_DNA"/>
</dbReference>
<dbReference type="PANTHER" id="PTHR43591:SF24">
    <property type="entry name" value="2-METHOXY-6-POLYPRENYL-1,4-BENZOQUINOL METHYLASE, MITOCHONDRIAL"/>
    <property type="match status" value="1"/>
</dbReference>
<dbReference type="PANTHER" id="PTHR43591">
    <property type="entry name" value="METHYLTRANSFERASE"/>
    <property type="match status" value="1"/>
</dbReference>
<dbReference type="Proteomes" id="UP000185696">
    <property type="component" value="Unassembled WGS sequence"/>
</dbReference>
<dbReference type="RefSeq" id="WP_075131853.1">
    <property type="nucleotide sequence ID" value="NZ_MSIF01000002.1"/>
</dbReference>
<dbReference type="Gene3D" id="3.40.50.150">
    <property type="entry name" value="Vaccinia Virus protein VP39"/>
    <property type="match status" value="1"/>
</dbReference>
<dbReference type="CDD" id="cd02440">
    <property type="entry name" value="AdoMet_MTases"/>
    <property type="match status" value="1"/>
</dbReference>
<dbReference type="OrthoDB" id="3676796at2"/>
<dbReference type="InterPro" id="IPR041698">
    <property type="entry name" value="Methyltransf_25"/>
</dbReference>
<dbReference type="InterPro" id="IPR034660">
    <property type="entry name" value="DinB/YfiT-like"/>
</dbReference>
<reference evidence="2 3" key="1">
    <citation type="submission" date="2016-12" db="EMBL/GenBank/DDBJ databases">
        <title>The draft genome sequence of Actinophytocola xinjiangensis.</title>
        <authorList>
            <person name="Wang W."/>
            <person name="Yuan L."/>
        </authorList>
    </citation>
    <scope>NUCLEOTIDE SEQUENCE [LARGE SCALE GENOMIC DNA]</scope>
    <source>
        <strain evidence="2 3">CGMCC 4.4663</strain>
    </source>
</reference>
<evidence type="ECO:0000259" key="1">
    <source>
        <dbReference type="Pfam" id="PF13649"/>
    </source>
</evidence>
<evidence type="ECO:0000313" key="2">
    <source>
        <dbReference type="EMBL" id="OLF12944.1"/>
    </source>
</evidence>
<name>A0A7Z0WQ82_9PSEU</name>
<organism evidence="2 3">
    <name type="scientific">Actinophytocola xinjiangensis</name>
    <dbReference type="NCBI Taxonomy" id="485602"/>
    <lineage>
        <taxon>Bacteria</taxon>
        <taxon>Bacillati</taxon>
        <taxon>Actinomycetota</taxon>
        <taxon>Actinomycetes</taxon>
        <taxon>Pseudonocardiales</taxon>
        <taxon>Pseudonocardiaceae</taxon>
    </lineage>
</organism>
<proteinExistence type="predicted"/>
<gene>
    <name evidence="2" type="ORF">BLA60_06745</name>
</gene>
<comment type="caution">
    <text evidence="2">The sequence shown here is derived from an EMBL/GenBank/DDBJ whole genome shotgun (WGS) entry which is preliminary data.</text>
</comment>
<sequence>MSYSAADSDVAGLVRSFTAATDDTLDAAYQRLVGAVWSDGKLTDLALDAVPAVISALDDAGQDRQGHLVVLLGLLAEAEYPRLDGPVAAAVRAGLDRYLDIARGGVSGQPLTLAVLYLLAHFPADQDRILAVTDELTLSPEERTRLVRGLAELDPQRPDLGKVWPAPSAWNLDEEANAHAEAALRSLSAEQIRTNWENDTRTVWAYAGHIAYWAVNNGPPAVVPTPEDPDWTIPQVPARPLDSAFGDRAGLLRCPTCHGPIEVHAESARCVPCATTYLSANGILDLSAGVRDGQEDDAATADLLQKLAEMPKMGLYYETFLRPNYLRLAGTNIGHEITPEIEDAYIVEHLRDTEGPVVDLAAGAGRWTEVVAGAVGPERLTAVDMLVPMLNVLRGRLPEVPAVMGTALNLPFADASVGAINLWNALQAFPDDAAQAIAEIGRCLRPGGVLTMMTFRWSDDPVARYFQASHFFPSRPAGHLLFEMEQLHQWLADAGLVVRDLRADTGTFVFVTAQRSS</sequence>
<dbReference type="GO" id="GO:0008168">
    <property type="term" value="F:methyltransferase activity"/>
    <property type="evidence" value="ECO:0007669"/>
    <property type="project" value="TreeGrafter"/>
</dbReference>
<keyword evidence="3" id="KW-1185">Reference proteome</keyword>
<dbReference type="InterPro" id="IPR029063">
    <property type="entry name" value="SAM-dependent_MTases_sf"/>
</dbReference>
<dbReference type="SUPFAM" id="SSF53335">
    <property type="entry name" value="S-adenosyl-L-methionine-dependent methyltransferases"/>
    <property type="match status" value="1"/>
</dbReference>